<protein>
    <submittedName>
        <fullName evidence="6">Oxidoreductase, 2OG-Fe(II) oxygenase family</fullName>
    </submittedName>
</protein>
<reference evidence="7" key="2">
    <citation type="submission" date="2016-02" db="EMBL/GenBank/DDBJ databases">
        <title>Genome sequencing of Aspergillus luchuensis NBRC 4314.</title>
        <authorList>
            <person name="Yamada O."/>
        </authorList>
    </citation>
    <scope>NUCLEOTIDE SEQUENCE [LARGE SCALE GENOMIC DNA]</scope>
    <source>
        <strain evidence="7">RIB 2604</strain>
    </source>
</reference>
<dbReference type="InterPro" id="IPR008259">
    <property type="entry name" value="FMN_hydac_DH_AS"/>
</dbReference>
<proteinExistence type="inferred from homology"/>
<dbReference type="Proteomes" id="UP000075230">
    <property type="component" value="Unassembled WGS sequence"/>
</dbReference>
<dbReference type="GO" id="GO:0016491">
    <property type="term" value="F:oxidoreductase activity"/>
    <property type="evidence" value="ECO:0007669"/>
    <property type="project" value="UniProtKB-KW"/>
</dbReference>
<dbReference type="PROSITE" id="PS00557">
    <property type="entry name" value="FMN_HYDROXY_ACID_DH_1"/>
    <property type="match status" value="1"/>
</dbReference>
<dbReference type="Pfam" id="PF14226">
    <property type="entry name" value="DIOX_N"/>
    <property type="match status" value="1"/>
</dbReference>
<dbReference type="InterPro" id="IPR000262">
    <property type="entry name" value="FMN-dep_DH"/>
</dbReference>
<dbReference type="PRINTS" id="PR00682">
    <property type="entry name" value="IPNSYNTHASE"/>
</dbReference>
<name>A0A146EZK9_ASPKA</name>
<dbReference type="InterPro" id="IPR044861">
    <property type="entry name" value="IPNS-like_FE2OG_OXY"/>
</dbReference>
<dbReference type="InterPro" id="IPR027443">
    <property type="entry name" value="IPNS-like_sf"/>
</dbReference>
<comment type="similarity">
    <text evidence="2 3">Belongs to the iron/ascorbate-dependent oxidoreductase family.</text>
</comment>
<evidence type="ECO:0000259" key="5">
    <source>
        <dbReference type="PROSITE" id="PS51471"/>
    </source>
</evidence>
<dbReference type="PROSITE" id="PS51471">
    <property type="entry name" value="FE2OG_OXY"/>
    <property type="match status" value="1"/>
</dbReference>
<evidence type="ECO:0000256" key="2">
    <source>
        <dbReference type="ARBA" id="ARBA00008056"/>
    </source>
</evidence>
<feature type="domain" description="Fe2OG dioxygenase" evidence="5">
    <location>
        <begin position="264"/>
        <end position="365"/>
    </location>
</feature>
<dbReference type="SUPFAM" id="SSF51395">
    <property type="entry name" value="FMN-linked oxidoreductases"/>
    <property type="match status" value="1"/>
</dbReference>
<dbReference type="VEuPathDB" id="FungiDB:ASPFODRAFT_413867"/>
<dbReference type="InterPro" id="IPR037396">
    <property type="entry name" value="FMN_HAD"/>
</dbReference>
<organism evidence="6 7">
    <name type="scientific">Aspergillus kawachii</name>
    <name type="common">White koji mold</name>
    <name type="synonym">Aspergillus awamori var. kawachi</name>
    <dbReference type="NCBI Taxonomy" id="1069201"/>
    <lineage>
        <taxon>Eukaryota</taxon>
        <taxon>Fungi</taxon>
        <taxon>Dikarya</taxon>
        <taxon>Ascomycota</taxon>
        <taxon>Pezizomycotina</taxon>
        <taxon>Eurotiomycetes</taxon>
        <taxon>Eurotiomycetidae</taxon>
        <taxon>Eurotiales</taxon>
        <taxon>Aspergillaceae</taxon>
        <taxon>Aspergillus</taxon>
        <taxon>Aspergillus subgen. Circumdati</taxon>
    </lineage>
</organism>
<dbReference type="PANTHER" id="PTHR47990">
    <property type="entry name" value="2-OXOGLUTARATE (2OG) AND FE(II)-DEPENDENT OXYGENASE SUPERFAMILY PROTEIN-RELATED"/>
    <property type="match status" value="1"/>
</dbReference>
<evidence type="ECO:0000259" key="4">
    <source>
        <dbReference type="PROSITE" id="PS51349"/>
    </source>
</evidence>
<dbReference type="InterPro" id="IPR013785">
    <property type="entry name" value="Aldolase_TIM"/>
</dbReference>
<sequence length="422" mass="47130">MEANLDWLTRAVYAPEDVELAIQHKVDGVIVSNHGGRQLDGAPATLDALRDCAPVAKGRIPIAIDGGIRRGSDIFKALALGADYCFMGRIPIWGLAVSEAAFYTGDAEKKAELVRQVRHACERHGFFQLINHRVPLDIQEAILQQARDLFSLPVEVKQKYSREIEPVNLGYEGLRSQKFEKEGPGDLKESYYLSQDLSPGHPYTGRFSQGSNKYPDEIRDPGSFRRTVKDYHAVMSDLGLKIFQVLAQTLDLDVNWFNGFCHDSANIIRLVRYPPQETDGQERGIGAHTDFGGLTILLQDDKGGLQVWDREASEWADAEPVPGAFVVNLGNMLMRWTNDRYISNLHRVINRSGQERYSVPYFISGNLDYVVECIPSCKAETEEAKYPPITVEEWMLARYADTYGGGQKGAGELSQDAVRASS</sequence>
<dbReference type="PROSITE" id="PS51349">
    <property type="entry name" value="FMN_HYDROXY_ACID_DH_2"/>
    <property type="match status" value="1"/>
</dbReference>
<dbReference type="InterPro" id="IPR026992">
    <property type="entry name" value="DIOX_N"/>
</dbReference>
<dbReference type="GO" id="GO:0046872">
    <property type="term" value="F:metal ion binding"/>
    <property type="evidence" value="ECO:0007669"/>
    <property type="project" value="UniProtKB-KW"/>
</dbReference>
<evidence type="ECO:0000256" key="3">
    <source>
        <dbReference type="RuleBase" id="RU003682"/>
    </source>
</evidence>
<dbReference type="AlphaFoldDB" id="A0A146EZK9"/>
<dbReference type="SUPFAM" id="SSF51197">
    <property type="entry name" value="Clavaminate synthase-like"/>
    <property type="match status" value="1"/>
</dbReference>
<feature type="domain" description="FMN hydroxy acid dehydrogenase" evidence="4">
    <location>
        <begin position="1"/>
        <end position="143"/>
    </location>
</feature>
<reference evidence="6 7" key="1">
    <citation type="journal article" date="2016" name="DNA Res.">
        <title>Genome sequence of Aspergillus luchuensis NBRC 4314.</title>
        <authorList>
            <person name="Yamada O."/>
            <person name="Machida M."/>
            <person name="Hosoyama A."/>
            <person name="Goto M."/>
            <person name="Takahashi T."/>
            <person name="Futagami T."/>
            <person name="Yamagata Y."/>
            <person name="Takeuchi M."/>
            <person name="Kobayashi T."/>
            <person name="Koike H."/>
            <person name="Abe K."/>
            <person name="Asai K."/>
            <person name="Arita M."/>
            <person name="Fujita N."/>
            <person name="Fukuda K."/>
            <person name="Higa K."/>
            <person name="Horikawa H."/>
            <person name="Ishikawa T."/>
            <person name="Jinno K."/>
            <person name="Kato Y."/>
            <person name="Kirimura K."/>
            <person name="Mizutani O."/>
            <person name="Nakasone K."/>
            <person name="Sano M."/>
            <person name="Shiraishi Y."/>
            <person name="Tsukahara M."/>
            <person name="Gomi K."/>
        </authorList>
    </citation>
    <scope>NUCLEOTIDE SEQUENCE [LARGE SCALE GENOMIC DNA]</scope>
    <source>
        <strain evidence="6 7">RIB 2604</strain>
    </source>
</reference>
<dbReference type="EMBL" id="BCWF01000006">
    <property type="protein sequence ID" value="GAT19484.1"/>
    <property type="molecule type" value="Genomic_DNA"/>
</dbReference>
<dbReference type="InterPro" id="IPR050231">
    <property type="entry name" value="Iron_ascorbate_oxido_reductase"/>
</dbReference>
<keyword evidence="3" id="KW-0560">Oxidoreductase</keyword>
<evidence type="ECO:0000313" key="6">
    <source>
        <dbReference type="EMBL" id="GAT19484.1"/>
    </source>
</evidence>
<comment type="caution">
    <text evidence="6">The sequence shown here is derived from an EMBL/GenBank/DDBJ whole genome shotgun (WGS) entry which is preliminary data.</text>
</comment>
<comment type="cofactor">
    <cofactor evidence="1">
        <name>FMN</name>
        <dbReference type="ChEBI" id="CHEBI:58210"/>
    </cofactor>
</comment>
<gene>
    <name evidence="6" type="ORF">RIB2604_00600620</name>
</gene>
<dbReference type="Pfam" id="PF03171">
    <property type="entry name" value="2OG-FeII_Oxy"/>
    <property type="match status" value="1"/>
</dbReference>
<dbReference type="Pfam" id="PF01070">
    <property type="entry name" value="FMN_dh"/>
    <property type="match status" value="1"/>
</dbReference>
<evidence type="ECO:0000313" key="7">
    <source>
        <dbReference type="Proteomes" id="UP000075230"/>
    </source>
</evidence>
<dbReference type="GO" id="GO:0044283">
    <property type="term" value="P:small molecule biosynthetic process"/>
    <property type="evidence" value="ECO:0007669"/>
    <property type="project" value="UniProtKB-ARBA"/>
</dbReference>
<dbReference type="InterPro" id="IPR005123">
    <property type="entry name" value="Oxoglu/Fe-dep_dioxygenase_dom"/>
</dbReference>
<evidence type="ECO:0000256" key="1">
    <source>
        <dbReference type="ARBA" id="ARBA00001917"/>
    </source>
</evidence>
<dbReference type="VEuPathDB" id="FungiDB:ASPFODRAFT_705009"/>
<dbReference type="Gene3D" id="2.60.120.330">
    <property type="entry name" value="B-lactam Antibiotic, Isopenicillin N Synthase, Chain"/>
    <property type="match status" value="1"/>
</dbReference>
<keyword evidence="3" id="KW-0408">Iron</keyword>
<accession>A0A146EZK9</accession>
<dbReference type="Gene3D" id="3.20.20.70">
    <property type="entry name" value="Aldolase class I"/>
    <property type="match status" value="1"/>
</dbReference>
<keyword evidence="3" id="KW-0479">Metal-binding</keyword>